<dbReference type="InParanoid" id="A0A2H3ED49"/>
<reference evidence="2" key="1">
    <citation type="journal article" date="2017" name="Nat. Ecol. Evol.">
        <title>Genome expansion and lineage-specific genetic innovations in the forest pathogenic fungi Armillaria.</title>
        <authorList>
            <person name="Sipos G."/>
            <person name="Prasanna A.N."/>
            <person name="Walter M.C."/>
            <person name="O'Connor E."/>
            <person name="Balint B."/>
            <person name="Krizsan K."/>
            <person name="Kiss B."/>
            <person name="Hess J."/>
            <person name="Varga T."/>
            <person name="Slot J."/>
            <person name="Riley R."/>
            <person name="Boka B."/>
            <person name="Rigling D."/>
            <person name="Barry K."/>
            <person name="Lee J."/>
            <person name="Mihaltcheva S."/>
            <person name="LaButti K."/>
            <person name="Lipzen A."/>
            <person name="Waldron R."/>
            <person name="Moloney N.M."/>
            <person name="Sperisen C."/>
            <person name="Kredics L."/>
            <person name="Vagvoelgyi C."/>
            <person name="Patrignani A."/>
            <person name="Fitzpatrick D."/>
            <person name="Nagy I."/>
            <person name="Doyle S."/>
            <person name="Anderson J.B."/>
            <person name="Grigoriev I.V."/>
            <person name="Gueldener U."/>
            <person name="Muensterkoetter M."/>
            <person name="Nagy L.G."/>
        </authorList>
    </citation>
    <scope>NUCLEOTIDE SEQUENCE [LARGE SCALE GENOMIC DNA]</scope>
    <source>
        <strain evidence="2">Ar21-2</strain>
    </source>
</reference>
<dbReference type="AlphaFoldDB" id="A0A2H3ED49"/>
<dbReference type="Proteomes" id="UP000217790">
    <property type="component" value="Unassembled WGS sequence"/>
</dbReference>
<proteinExistence type="predicted"/>
<evidence type="ECO:0000313" key="1">
    <source>
        <dbReference type="EMBL" id="PBL04171.1"/>
    </source>
</evidence>
<accession>A0A2H3ED49</accession>
<evidence type="ECO:0000313" key="2">
    <source>
        <dbReference type="Proteomes" id="UP000217790"/>
    </source>
</evidence>
<name>A0A2H3ED49_ARMGA</name>
<sequence length="69" mass="7840">MHTEPAIDLVCREYFAHTECADTAGPTIKSHFSDEAWQRRASQKFVHWSSCGFMLVKTILIRVGIGGDW</sequence>
<protein>
    <submittedName>
        <fullName evidence="1">Uncharacterized protein</fullName>
    </submittedName>
</protein>
<gene>
    <name evidence="1" type="ORF">ARMGADRAFT_45498</name>
</gene>
<dbReference type="EMBL" id="KZ293644">
    <property type="protein sequence ID" value="PBL04171.1"/>
    <property type="molecule type" value="Genomic_DNA"/>
</dbReference>
<organism evidence="1 2">
    <name type="scientific">Armillaria gallica</name>
    <name type="common">Bulbous honey fungus</name>
    <name type="synonym">Armillaria bulbosa</name>
    <dbReference type="NCBI Taxonomy" id="47427"/>
    <lineage>
        <taxon>Eukaryota</taxon>
        <taxon>Fungi</taxon>
        <taxon>Dikarya</taxon>
        <taxon>Basidiomycota</taxon>
        <taxon>Agaricomycotina</taxon>
        <taxon>Agaricomycetes</taxon>
        <taxon>Agaricomycetidae</taxon>
        <taxon>Agaricales</taxon>
        <taxon>Marasmiineae</taxon>
        <taxon>Physalacriaceae</taxon>
        <taxon>Armillaria</taxon>
    </lineage>
</organism>
<keyword evidence="2" id="KW-1185">Reference proteome</keyword>